<feature type="signal peptide" evidence="6">
    <location>
        <begin position="1"/>
        <end position="20"/>
    </location>
</feature>
<dbReference type="EMBL" id="LC066395">
    <property type="protein sequence ID" value="BAT30886.1"/>
    <property type="molecule type" value="Genomic_DNA"/>
</dbReference>
<evidence type="ECO:0000313" key="8">
    <source>
        <dbReference type="EMBL" id="BAT30886.1"/>
    </source>
</evidence>
<keyword evidence="2 6" id="KW-0732">Signal</keyword>
<evidence type="ECO:0000256" key="4">
    <source>
        <dbReference type="ARBA" id="ARBA00023237"/>
    </source>
</evidence>
<sequence>MRELLLGFLLTMSSLSAASAADLYDDPSASYSDTGAYDQTPSDWTGGYVGVTGGLAAGESEYSVSDGTGFETTAGGGLGGVQAGYDVQLGRAVLGGVADISLTGIDADVSTRERAGGVETTNSANTELDYLGTVRARAGYAASDRVLAYGHGGLAYGRTDTTISESERRGGVTNTQTESRKSDTKYGYAVGAGLEYKATDNVSLQTEYGYHDLGKDRLYSDSNGRVDQDLQFHAVKAGVNFRF</sequence>
<proteinExistence type="inferred from homology"/>
<dbReference type="Gene3D" id="2.40.160.20">
    <property type="match status" value="1"/>
</dbReference>
<feature type="domain" description="Outer membrane protein beta-barrel" evidence="7">
    <location>
        <begin position="35"/>
        <end position="243"/>
    </location>
</feature>
<comment type="similarity">
    <text evidence="5">Belongs to the Omp25/RopB family.</text>
</comment>
<dbReference type="InterPro" id="IPR011250">
    <property type="entry name" value="OMP/PagP_B-barrel"/>
</dbReference>
<name>A0A0P0Z988_9HYPH</name>
<comment type="subcellular location">
    <subcellularLocation>
        <location evidence="1">Cell outer membrane</location>
    </subcellularLocation>
</comment>
<evidence type="ECO:0000256" key="1">
    <source>
        <dbReference type="ARBA" id="ARBA00004442"/>
    </source>
</evidence>
<dbReference type="OrthoDB" id="7916126at2"/>
<evidence type="ECO:0000259" key="7">
    <source>
        <dbReference type="Pfam" id="PF13505"/>
    </source>
</evidence>
<feature type="chain" id="PRO_5006058242" evidence="6">
    <location>
        <begin position="21"/>
        <end position="243"/>
    </location>
</feature>
<dbReference type="Pfam" id="PF13505">
    <property type="entry name" value="OMP_b-brl"/>
    <property type="match status" value="1"/>
</dbReference>
<dbReference type="AlphaFoldDB" id="A0A0P0Z988"/>
<dbReference type="SUPFAM" id="SSF56925">
    <property type="entry name" value="OMPA-like"/>
    <property type="match status" value="1"/>
</dbReference>
<evidence type="ECO:0000256" key="3">
    <source>
        <dbReference type="ARBA" id="ARBA00023136"/>
    </source>
</evidence>
<dbReference type="InterPro" id="IPR027385">
    <property type="entry name" value="Beta-barrel_OMP"/>
</dbReference>
<dbReference type="GO" id="GO:0009279">
    <property type="term" value="C:cell outer membrane"/>
    <property type="evidence" value="ECO:0007669"/>
    <property type="project" value="UniProtKB-SubCell"/>
</dbReference>
<protein>
    <submittedName>
        <fullName evidence="8">Outer membrane protein</fullName>
    </submittedName>
</protein>
<evidence type="ECO:0000256" key="2">
    <source>
        <dbReference type="ARBA" id="ARBA00022729"/>
    </source>
</evidence>
<dbReference type="PANTHER" id="PTHR34001">
    <property type="entry name" value="BLL7405 PROTEIN"/>
    <property type="match status" value="1"/>
</dbReference>
<keyword evidence="3" id="KW-0472">Membrane</keyword>
<dbReference type="RefSeq" id="WP_007067642.1">
    <property type="nucleotide sequence ID" value="NZ_BBWO01000012.1"/>
</dbReference>
<keyword evidence="4" id="KW-0998">Cell outer membrane</keyword>
<evidence type="ECO:0000256" key="5">
    <source>
        <dbReference type="ARBA" id="ARBA00038306"/>
    </source>
</evidence>
<accession>A0A0P0Z988</accession>
<reference evidence="8" key="1">
    <citation type="journal article" date="2015" name="Proc. Natl. Acad. Sci. U.S.A.">
        <title>Bacterial clade with the ribosomal RNA operon on a small plasmid rather than the chromosome.</title>
        <authorList>
            <person name="Anda M."/>
            <person name="Ohtsubo Y."/>
            <person name="Okubo T."/>
            <person name="Sugawara M."/>
            <person name="Nagata Y."/>
            <person name="Tsuda M."/>
            <person name="Minamisawa K."/>
            <person name="Mitsui H."/>
        </authorList>
    </citation>
    <scope>NUCLEOTIDE SEQUENCE</scope>
    <source>
        <strain evidence="8">DSM 15513</strain>
    </source>
</reference>
<organism evidence="8">
    <name type="scientific">Fulvimarina pelagi</name>
    <dbReference type="NCBI Taxonomy" id="217511"/>
    <lineage>
        <taxon>Bacteria</taxon>
        <taxon>Pseudomonadati</taxon>
        <taxon>Pseudomonadota</taxon>
        <taxon>Alphaproteobacteria</taxon>
        <taxon>Hyphomicrobiales</taxon>
        <taxon>Aurantimonadaceae</taxon>
        <taxon>Fulvimarina</taxon>
    </lineage>
</organism>
<dbReference type="PANTHER" id="PTHR34001:SF3">
    <property type="entry name" value="BLL7405 PROTEIN"/>
    <property type="match status" value="1"/>
</dbReference>
<dbReference type="InterPro" id="IPR051692">
    <property type="entry name" value="OMP-like"/>
</dbReference>
<evidence type="ECO:0000256" key="6">
    <source>
        <dbReference type="SAM" id="SignalP"/>
    </source>
</evidence>